<evidence type="ECO:0000256" key="15">
    <source>
        <dbReference type="PROSITE-ProRule" id="PRU01319"/>
    </source>
</evidence>
<evidence type="ECO:0000256" key="8">
    <source>
        <dbReference type="ARBA" id="ARBA00022490"/>
    </source>
</evidence>
<evidence type="ECO:0000256" key="12">
    <source>
        <dbReference type="ARBA" id="ARBA00022801"/>
    </source>
</evidence>
<comment type="catalytic activity">
    <reaction evidence="1 14 15 16">
        <text>Endonucleolytic cleavage to 5'-phosphomonoester.</text>
        <dbReference type="EC" id="3.1.26.4"/>
    </reaction>
</comment>
<dbReference type="AlphaFoldDB" id="A0A7C4TCZ9"/>
<dbReference type="GO" id="GO:0005737">
    <property type="term" value="C:cytoplasm"/>
    <property type="evidence" value="ECO:0007669"/>
    <property type="project" value="UniProtKB-SubCell"/>
</dbReference>
<dbReference type="GO" id="GO:0004523">
    <property type="term" value="F:RNA-DNA hybrid ribonuclease activity"/>
    <property type="evidence" value="ECO:0007669"/>
    <property type="project" value="UniProtKB-UniRule"/>
</dbReference>
<comment type="function">
    <text evidence="3 14 16">Endonuclease that specifically degrades the RNA of RNA-DNA hybrids.</text>
</comment>
<dbReference type="PANTHER" id="PTHR10954:SF18">
    <property type="entry name" value="RIBONUCLEASE HII"/>
    <property type="match status" value="1"/>
</dbReference>
<evidence type="ECO:0000256" key="5">
    <source>
        <dbReference type="ARBA" id="ARBA00007383"/>
    </source>
</evidence>
<evidence type="ECO:0000313" key="18">
    <source>
        <dbReference type="EMBL" id="HGV98648.1"/>
    </source>
</evidence>
<keyword evidence="9 14" id="KW-0540">Nuclease</keyword>
<feature type="binding site" evidence="14 15">
    <location>
        <position position="35"/>
    </location>
    <ligand>
        <name>a divalent metal cation</name>
        <dbReference type="ChEBI" id="CHEBI:60240"/>
    </ligand>
</feature>
<dbReference type="GO" id="GO:0043137">
    <property type="term" value="P:DNA replication, removal of RNA primer"/>
    <property type="evidence" value="ECO:0007669"/>
    <property type="project" value="TreeGrafter"/>
</dbReference>
<evidence type="ECO:0000256" key="2">
    <source>
        <dbReference type="ARBA" id="ARBA00001946"/>
    </source>
</evidence>
<sequence length="208" mass="24103">MRKKKKFHRKRRKRLKAVVDLKFWQRFNFIAGCDEAGRGPLAGPVVAAAVIMPKNFHHPEVNDSKKLKPEKREKLFKIIQDSSLAFSFGIVEPEVIDEINILNATKMAMREAICNLKIKPDVVLIDALKIEDLPFPQIPIIKGDSLSFSIACASILAKVKRDSIMLDYHKKYPQYHFNRHKGYPTLLHRKCIKEYGLCPIHRRTFRLL</sequence>
<dbReference type="InterPro" id="IPR036397">
    <property type="entry name" value="RNaseH_sf"/>
</dbReference>
<evidence type="ECO:0000256" key="11">
    <source>
        <dbReference type="ARBA" id="ARBA00022759"/>
    </source>
</evidence>
<dbReference type="NCBIfam" id="NF000595">
    <property type="entry name" value="PRK00015.1-3"/>
    <property type="match status" value="1"/>
</dbReference>
<evidence type="ECO:0000256" key="13">
    <source>
        <dbReference type="ARBA" id="ARBA00023211"/>
    </source>
</evidence>
<dbReference type="FunFam" id="3.30.420.10:FF:000006">
    <property type="entry name" value="Ribonuclease HII"/>
    <property type="match status" value="1"/>
</dbReference>
<dbReference type="SUPFAM" id="SSF53098">
    <property type="entry name" value="Ribonuclease H-like"/>
    <property type="match status" value="1"/>
</dbReference>
<feature type="domain" description="RNase H type-2" evidence="17">
    <location>
        <begin position="28"/>
        <end position="208"/>
    </location>
</feature>
<organism evidence="18">
    <name type="scientific">candidate division WOR-3 bacterium</name>
    <dbReference type="NCBI Taxonomy" id="2052148"/>
    <lineage>
        <taxon>Bacteria</taxon>
        <taxon>Bacteria division WOR-3</taxon>
    </lineage>
</organism>
<comment type="cofactor">
    <cofactor evidence="14 15">
        <name>Mn(2+)</name>
        <dbReference type="ChEBI" id="CHEBI:29035"/>
    </cofactor>
    <cofactor evidence="14 15">
        <name>Mg(2+)</name>
        <dbReference type="ChEBI" id="CHEBI:18420"/>
    </cofactor>
    <text evidence="14 15">Manganese or magnesium. Binds 1 divalent metal ion per monomer in the absence of substrate. May bind a second metal ion after substrate binding.</text>
</comment>
<keyword evidence="12 14" id="KW-0378">Hydrolase</keyword>
<keyword evidence="13 14" id="KW-0464">Manganese</keyword>
<keyword evidence="11 14" id="KW-0255">Endonuclease</keyword>
<evidence type="ECO:0000256" key="7">
    <source>
        <dbReference type="ARBA" id="ARBA00019179"/>
    </source>
</evidence>
<evidence type="ECO:0000256" key="16">
    <source>
        <dbReference type="RuleBase" id="RU003515"/>
    </source>
</evidence>
<comment type="caution">
    <text evidence="18">The sequence shown here is derived from an EMBL/GenBank/DDBJ whole genome shotgun (WGS) entry which is preliminary data.</text>
</comment>
<evidence type="ECO:0000256" key="1">
    <source>
        <dbReference type="ARBA" id="ARBA00000077"/>
    </source>
</evidence>
<evidence type="ECO:0000256" key="9">
    <source>
        <dbReference type="ARBA" id="ARBA00022722"/>
    </source>
</evidence>
<dbReference type="Pfam" id="PF01351">
    <property type="entry name" value="RNase_HII"/>
    <property type="match status" value="1"/>
</dbReference>
<comment type="cofactor">
    <cofactor evidence="2">
        <name>Mg(2+)</name>
        <dbReference type="ChEBI" id="CHEBI:18420"/>
    </cofactor>
</comment>
<dbReference type="InterPro" id="IPR012337">
    <property type="entry name" value="RNaseH-like_sf"/>
</dbReference>
<dbReference type="HAMAP" id="MF_00052_B">
    <property type="entry name" value="RNase_HII_B"/>
    <property type="match status" value="1"/>
</dbReference>
<comment type="similarity">
    <text evidence="5 14 16">Belongs to the RNase HII family.</text>
</comment>
<evidence type="ECO:0000256" key="14">
    <source>
        <dbReference type="HAMAP-Rule" id="MF_00052"/>
    </source>
</evidence>
<evidence type="ECO:0000256" key="6">
    <source>
        <dbReference type="ARBA" id="ARBA00012180"/>
    </source>
</evidence>
<dbReference type="GO" id="GO:0006298">
    <property type="term" value="P:mismatch repair"/>
    <property type="evidence" value="ECO:0007669"/>
    <property type="project" value="TreeGrafter"/>
</dbReference>
<evidence type="ECO:0000256" key="3">
    <source>
        <dbReference type="ARBA" id="ARBA00004065"/>
    </source>
</evidence>
<protein>
    <recommendedName>
        <fullName evidence="7 14">Ribonuclease HII</fullName>
        <shortName evidence="14">RNase HII</shortName>
        <ecNumber evidence="6 14">3.1.26.4</ecNumber>
    </recommendedName>
</protein>
<keyword evidence="8 14" id="KW-0963">Cytoplasm</keyword>
<evidence type="ECO:0000256" key="10">
    <source>
        <dbReference type="ARBA" id="ARBA00022723"/>
    </source>
</evidence>
<gene>
    <name evidence="14" type="primary">rnhB</name>
    <name evidence="18" type="ORF">ENV60_10220</name>
</gene>
<dbReference type="EC" id="3.1.26.4" evidence="6 14"/>
<feature type="binding site" evidence="14 15">
    <location>
        <position position="34"/>
    </location>
    <ligand>
        <name>a divalent metal cation</name>
        <dbReference type="ChEBI" id="CHEBI:60240"/>
    </ligand>
</feature>
<dbReference type="GO" id="GO:0032299">
    <property type="term" value="C:ribonuclease H2 complex"/>
    <property type="evidence" value="ECO:0007669"/>
    <property type="project" value="TreeGrafter"/>
</dbReference>
<name>A0A7C4TCZ9_UNCW3</name>
<dbReference type="InterPro" id="IPR024567">
    <property type="entry name" value="RNase_HII/HIII_dom"/>
</dbReference>
<evidence type="ECO:0000256" key="4">
    <source>
        <dbReference type="ARBA" id="ARBA00004496"/>
    </source>
</evidence>
<evidence type="ECO:0000259" key="17">
    <source>
        <dbReference type="PROSITE" id="PS51975"/>
    </source>
</evidence>
<dbReference type="CDD" id="cd07182">
    <property type="entry name" value="RNase_HII_bacteria_HII_like"/>
    <property type="match status" value="1"/>
</dbReference>
<feature type="binding site" evidence="14 15">
    <location>
        <position position="126"/>
    </location>
    <ligand>
        <name>a divalent metal cation</name>
        <dbReference type="ChEBI" id="CHEBI:60240"/>
    </ligand>
</feature>
<dbReference type="PROSITE" id="PS51975">
    <property type="entry name" value="RNASE_H_2"/>
    <property type="match status" value="1"/>
</dbReference>
<comment type="subcellular location">
    <subcellularLocation>
        <location evidence="4 14">Cytoplasm</location>
    </subcellularLocation>
</comment>
<reference evidence="18" key="1">
    <citation type="journal article" date="2020" name="mSystems">
        <title>Genome- and Community-Level Interaction Insights into Carbon Utilization and Element Cycling Functions of Hydrothermarchaeota in Hydrothermal Sediment.</title>
        <authorList>
            <person name="Zhou Z."/>
            <person name="Liu Y."/>
            <person name="Xu W."/>
            <person name="Pan J."/>
            <person name="Luo Z.H."/>
            <person name="Li M."/>
        </authorList>
    </citation>
    <scope>NUCLEOTIDE SEQUENCE [LARGE SCALE GENOMIC DNA]</scope>
    <source>
        <strain evidence="18">SpSt-774</strain>
    </source>
</reference>
<dbReference type="EMBL" id="DTGZ01000194">
    <property type="protein sequence ID" value="HGV98648.1"/>
    <property type="molecule type" value="Genomic_DNA"/>
</dbReference>
<dbReference type="InterPro" id="IPR022898">
    <property type="entry name" value="RNase_HII"/>
</dbReference>
<dbReference type="InterPro" id="IPR001352">
    <property type="entry name" value="RNase_HII/HIII"/>
</dbReference>
<dbReference type="Gene3D" id="3.30.420.10">
    <property type="entry name" value="Ribonuclease H-like superfamily/Ribonuclease H"/>
    <property type="match status" value="1"/>
</dbReference>
<dbReference type="NCBIfam" id="NF000594">
    <property type="entry name" value="PRK00015.1-1"/>
    <property type="match status" value="1"/>
</dbReference>
<keyword evidence="10 14" id="KW-0479">Metal-binding</keyword>
<dbReference type="GO" id="GO:0030145">
    <property type="term" value="F:manganese ion binding"/>
    <property type="evidence" value="ECO:0007669"/>
    <property type="project" value="UniProtKB-UniRule"/>
</dbReference>
<dbReference type="PANTHER" id="PTHR10954">
    <property type="entry name" value="RIBONUCLEASE H2 SUBUNIT A"/>
    <property type="match status" value="1"/>
</dbReference>
<accession>A0A7C4TCZ9</accession>
<dbReference type="GO" id="GO:0003723">
    <property type="term" value="F:RNA binding"/>
    <property type="evidence" value="ECO:0007669"/>
    <property type="project" value="UniProtKB-UniRule"/>
</dbReference>
<proteinExistence type="inferred from homology"/>